<dbReference type="EMBL" id="MU006570">
    <property type="protein sequence ID" value="KAF2747932.1"/>
    <property type="molecule type" value="Genomic_DNA"/>
</dbReference>
<feature type="compositionally biased region" description="Low complexity" evidence="1">
    <location>
        <begin position="87"/>
        <end position="106"/>
    </location>
</feature>
<dbReference type="SUPFAM" id="SSF47923">
    <property type="entry name" value="Ypt/Rab-GAP domain of gyp1p"/>
    <property type="match status" value="2"/>
</dbReference>
<feature type="compositionally biased region" description="Polar residues" evidence="1">
    <location>
        <begin position="166"/>
        <end position="175"/>
    </location>
</feature>
<evidence type="ECO:0000256" key="1">
    <source>
        <dbReference type="SAM" id="MobiDB-lite"/>
    </source>
</evidence>
<feature type="domain" description="Rab-GAP TBC" evidence="2">
    <location>
        <begin position="725"/>
        <end position="947"/>
    </location>
</feature>
<feature type="compositionally biased region" description="Acidic residues" evidence="1">
    <location>
        <begin position="336"/>
        <end position="345"/>
    </location>
</feature>
<feature type="region of interest" description="Disordered" evidence="1">
    <location>
        <begin position="336"/>
        <end position="387"/>
    </location>
</feature>
<dbReference type="GO" id="GO:0031267">
    <property type="term" value="F:small GTPase binding"/>
    <property type="evidence" value="ECO:0007669"/>
    <property type="project" value="TreeGrafter"/>
</dbReference>
<dbReference type="GO" id="GO:0005096">
    <property type="term" value="F:GTPase activator activity"/>
    <property type="evidence" value="ECO:0007669"/>
    <property type="project" value="TreeGrafter"/>
</dbReference>
<evidence type="ECO:0000313" key="3">
    <source>
        <dbReference type="EMBL" id="KAF2747932.1"/>
    </source>
</evidence>
<dbReference type="InterPro" id="IPR035969">
    <property type="entry name" value="Rab-GAP_TBC_sf"/>
</dbReference>
<dbReference type="PANTHER" id="PTHR47219:SF20">
    <property type="entry name" value="TBC1 DOMAIN FAMILY MEMBER 2B"/>
    <property type="match status" value="1"/>
</dbReference>
<dbReference type="AlphaFoldDB" id="A0A6A6VBE5"/>
<feature type="compositionally biased region" description="Polar residues" evidence="1">
    <location>
        <begin position="1031"/>
        <end position="1041"/>
    </location>
</feature>
<dbReference type="OrthoDB" id="294251at2759"/>
<feature type="region of interest" description="Disordered" evidence="1">
    <location>
        <begin position="526"/>
        <end position="567"/>
    </location>
</feature>
<dbReference type="SMART" id="SM00164">
    <property type="entry name" value="TBC"/>
    <property type="match status" value="1"/>
</dbReference>
<dbReference type="Proteomes" id="UP000799440">
    <property type="component" value="Unassembled WGS sequence"/>
</dbReference>
<dbReference type="Pfam" id="PF00566">
    <property type="entry name" value="RabGAP-TBC"/>
    <property type="match status" value="1"/>
</dbReference>
<dbReference type="PROSITE" id="PS50086">
    <property type="entry name" value="TBC_RABGAP"/>
    <property type="match status" value="1"/>
</dbReference>
<feature type="compositionally biased region" description="Basic and acidic residues" evidence="1">
    <location>
        <begin position="1082"/>
        <end position="1095"/>
    </location>
</feature>
<gene>
    <name evidence="3" type="ORF">M011DRAFT_466972</name>
</gene>
<feature type="compositionally biased region" description="Polar residues" evidence="1">
    <location>
        <begin position="50"/>
        <end position="59"/>
    </location>
</feature>
<feature type="compositionally biased region" description="Polar residues" evidence="1">
    <location>
        <begin position="591"/>
        <end position="637"/>
    </location>
</feature>
<sequence length="1095" mass="121440">MAEPLPRSSTPGALNKDLTEPGLDAAADALPQYLPYRPSGAQYTPPASPQPSTLFNGTNIAGFESLRSKRPANLRTDIIPTPAYERPTYSPSPSSSPTLPSSVPSPHLGPRSRAPSLLRHPAVSSPLNEGFPRAEQPLCSPTFVPLMRQASGPGPTSDPRTIFNPLASNPVNQSGPFWKDSGEDVPPLPLTRPRGLTSSSQSPFNPPLRAASSIPDYSQYRNPGRPNPSGAYRPDRGGANWSHNDHFPVRSFRFDEPRASFRSAWTNASSSLVDVSGTERSSIVTGRSSISEHDNRTASIYSTAASGDGDAYADAAEVRSIDDDEFMSVEDVIDSYCYDDNDGDQEEPKPGPVQGDSRSYSVTSMSDSDAPGLSQTNSQSDGASSHLAAEHDLALQTPQPIGVQRLPHYVTLEKDQAGVVRSTLQTNVSPKQRSPQTPGDISLASIQFSPLNAQLSPTSRQSAEKIDYFSDVRHHKPTVSGSQRQLFGGIYQDLQVLPVLPKDKSRLSRQDWAEIQAYARKNSRGSMQLLDASSPRPTLPLASPPVKESTPLPEVDADDAYPRRASTSVFDRRSTLLELTKALSASPPPQSRAQDQAPNRRSATGKRQSGQTIANVPTSPVLPSQMPENSFANTAASPASPKTRRIKRELPSSASPVSRDRYGFKKVTDKISAQQYDAWYNTYEVHVARRRGKWIALMEKQNLSTKDPVAFPQHCDKVRRYSRKGFPPEWRGAMWWFYSNGQKKLDQMPGVYASLVKRVQQGELNKDDTEAIERDLDRTFPDNIHFRPDTTPGHPEDALDEPMIVQNLREVLQCFALHNPGIGYCQSLNFIAGLLLLFMKQDVEKVFVLLTIITQYHLPGAHARSLANTEVNVLMMLIKDYLPKVWASINDTDIINNGLGSHAHPESKFARQPTVALSCTSWFMSLFVGVLPIEVVLRVWDSFLYEGPRALFRYALAIFKLGEPEIRKFHPGDGELFMTVQNLPRKCLDPNLLHDIAFMKRGFHTLTQDVIDQKRFFWQQQAARDKRSKDLSSIPSHTPSKNGRDGGRDPFLAVLRTAGMADDERKRRQGLRRRASASRRFFRMEKRAAHREPID</sequence>
<feature type="region of interest" description="Disordered" evidence="1">
    <location>
        <begin position="1"/>
        <end position="238"/>
    </location>
</feature>
<dbReference type="InterPro" id="IPR000195">
    <property type="entry name" value="Rab-GAP-TBC_dom"/>
</dbReference>
<evidence type="ECO:0000259" key="2">
    <source>
        <dbReference type="PROSITE" id="PS50086"/>
    </source>
</evidence>
<name>A0A6A6VBE5_9PLEO</name>
<accession>A0A6A6VBE5</accession>
<dbReference type="Gene3D" id="1.10.8.270">
    <property type="entry name" value="putative rabgap domain of human tbc1 domain family member 14 like domains"/>
    <property type="match status" value="1"/>
</dbReference>
<reference evidence="3" key="1">
    <citation type="journal article" date="2020" name="Stud. Mycol.">
        <title>101 Dothideomycetes genomes: a test case for predicting lifestyles and emergence of pathogens.</title>
        <authorList>
            <person name="Haridas S."/>
            <person name="Albert R."/>
            <person name="Binder M."/>
            <person name="Bloem J."/>
            <person name="Labutti K."/>
            <person name="Salamov A."/>
            <person name="Andreopoulos B."/>
            <person name="Baker S."/>
            <person name="Barry K."/>
            <person name="Bills G."/>
            <person name="Bluhm B."/>
            <person name="Cannon C."/>
            <person name="Castanera R."/>
            <person name="Culley D."/>
            <person name="Daum C."/>
            <person name="Ezra D."/>
            <person name="Gonzalez J."/>
            <person name="Henrissat B."/>
            <person name="Kuo A."/>
            <person name="Liang C."/>
            <person name="Lipzen A."/>
            <person name="Lutzoni F."/>
            <person name="Magnuson J."/>
            <person name="Mondo S."/>
            <person name="Nolan M."/>
            <person name="Ohm R."/>
            <person name="Pangilinan J."/>
            <person name="Park H.-J."/>
            <person name="Ramirez L."/>
            <person name="Alfaro M."/>
            <person name="Sun H."/>
            <person name="Tritt A."/>
            <person name="Yoshinaga Y."/>
            <person name="Zwiers L.-H."/>
            <person name="Turgeon B."/>
            <person name="Goodwin S."/>
            <person name="Spatafora J."/>
            <person name="Crous P."/>
            <person name="Grigoriev I."/>
        </authorList>
    </citation>
    <scope>NUCLEOTIDE SEQUENCE</scope>
    <source>
        <strain evidence="3">CBS 119925</strain>
    </source>
</reference>
<feature type="compositionally biased region" description="Basic residues" evidence="1">
    <location>
        <begin position="1067"/>
        <end position="1081"/>
    </location>
</feature>
<dbReference type="InterPro" id="IPR050302">
    <property type="entry name" value="Rab_GAP_TBC_domain"/>
</dbReference>
<organism evidence="3 4">
    <name type="scientific">Sporormia fimetaria CBS 119925</name>
    <dbReference type="NCBI Taxonomy" id="1340428"/>
    <lineage>
        <taxon>Eukaryota</taxon>
        <taxon>Fungi</taxon>
        <taxon>Dikarya</taxon>
        <taxon>Ascomycota</taxon>
        <taxon>Pezizomycotina</taxon>
        <taxon>Dothideomycetes</taxon>
        <taxon>Pleosporomycetidae</taxon>
        <taxon>Pleosporales</taxon>
        <taxon>Sporormiaceae</taxon>
        <taxon>Sporormia</taxon>
    </lineage>
</organism>
<protein>
    <recommendedName>
        <fullName evidence="2">Rab-GAP TBC domain-containing protein</fullName>
    </recommendedName>
</protein>
<evidence type="ECO:0000313" key="4">
    <source>
        <dbReference type="Proteomes" id="UP000799440"/>
    </source>
</evidence>
<dbReference type="PANTHER" id="PTHR47219">
    <property type="entry name" value="RAB GTPASE-ACTIVATING PROTEIN 1-LIKE"/>
    <property type="match status" value="1"/>
</dbReference>
<feature type="compositionally biased region" description="Polar residues" evidence="1">
    <location>
        <begin position="356"/>
        <end position="383"/>
    </location>
</feature>
<dbReference type="Gene3D" id="1.10.472.80">
    <property type="entry name" value="Ypt/Rab-GAP domain of gyp1p, domain 3"/>
    <property type="match status" value="1"/>
</dbReference>
<proteinExistence type="predicted"/>
<keyword evidence="4" id="KW-1185">Reference proteome</keyword>
<feature type="region of interest" description="Disordered" evidence="1">
    <location>
        <begin position="581"/>
        <end position="661"/>
    </location>
</feature>
<feature type="region of interest" description="Disordered" evidence="1">
    <location>
        <begin position="1027"/>
        <end position="1095"/>
    </location>
</feature>